<dbReference type="SUPFAM" id="SSF48498">
    <property type="entry name" value="Tetracyclin repressor-like, C-terminal domain"/>
    <property type="match status" value="1"/>
</dbReference>
<accession>A0AAF0Z0E6</accession>
<feature type="domain" description="HTH tetR-type" evidence="5">
    <location>
        <begin position="5"/>
        <end position="65"/>
    </location>
</feature>
<dbReference type="InterPro" id="IPR036271">
    <property type="entry name" value="Tet_transcr_reg_TetR-rel_C_sf"/>
</dbReference>
<dbReference type="PROSITE" id="PS50977">
    <property type="entry name" value="HTH_TETR_2"/>
    <property type="match status" value="1"/>
</dbReference>
<evidence type="ECO:0000313" key="6">
    <source>
        <dbReference type="EMBL" id="WPF80770.1"/>
    </source>
</evidence>
<proteinExistence type="predicted"/>
<dbReference type="EMBL" id="CP138359">
    <property type="protein sequence ID" value="WPF80770.1"/>
    <property type="molecule type" value="Genomic_DNA"/>
</dbReference>
<evidence type="ECO:0000256" key="1">
    <source>
        <dbReference type="ARBA" id="ARBA00023015"/>
    </source>
</evidence>
<keyword evidence="7" id="KW-1185">Reference proteome</keyword>
<dbReference type="PANTHER" id="PTHR47506">
    <property type="entry name" value="TRANSCRIPTIONAL REGULATORY PROTEIN"/>
    <property type="match status" value="1"/>
</dbReference>
<dbReference type="InterPro" id="IPR001647">
    <property type="entry name" value="HTH_TetR"/>
</dbReference>
<keyword evidence="2 4" id="KW-0238">DNA-binding</keyword>
<gene>
    <name evidence="6" type="ORF">SANBI_001999</name>
</gene>
<evidence type="ECO:0000256" key="4">
    <source>
        <dbReference type="PROSITE-ProRule" id="PRU00335"/>
    </source>
</evidence>
<organism evidence="6 7">
    <name type="scientific">Sanguibacter biliveldensis</name>
    <dbReference type="NCBI Taxonomy" id="3030830"/>
    <lineage>
        <taxon>Bacteria</taxon>
        <taxon>Bacillati</taxon>
        <taxon>Actinomycetota</taxon>
        <taxon>Actinomycetes</taxon>
        <taxon>Micrococcales</taxon>
        <taxon>Sanguibacteraceae</taxon>
        <taxon>Sanguibacter</taxon>
    </lineage>
</organism>
<dbReference type="SUPFAM" id="SSF46689">
    <property type="entry name" value="Homeodomain-like"/>
    <property type="match status" value="1"/>
</dbReference>
<sequence length="199" mass="21374">MNHVDASRDALVRAASELFTTRSFAEISIADIAAEAAVPSEVALRAFPSTHHIGTVVLDHERASMHAVQDRLASHDGSALDRLVLAFRLVGENLAGDVLVRAGVCLASGARHAFPGRRLDPFQTWLTFVDALLNAARVDGELRDDVDLTSAGWLVVASGMGTMDYCRTQGLWHDAPRLLEQAALGMVALLRAPAAEGRR</sequence>
<feature type="DNA-binding region" description="H-T-H motif" evidence="4">
    <location>
        <begin position="28"/>
        <end position="47"/>
    </location>
</feature>
<reference evidence="7" key="1">
    <citation type="submission" date="2023-11" db="EMBL/GenBank/DDBJ databases">
        <authorList>
            <person name="Helweg L.P."/>
            <person name="Kiel A."/>
            <person name="Hitz F."/>
            <person name="Ruckert-Reed C."/>
            <person name="Busche T."/>
            <person name="Kaltschmidt B."/>
            <person name="Kaltschmidt C."/>
        </authorList>
    </citation>
    <scope>NUCLEOTIDE SEQUENCE [LARGE SCALE GENOMIC DNA]</scope>
    <source>
        <strain evidence="7">4.1</strain>
    </source>
</reference>
<dbReference type="Proteomes" id="UP001304340">
    <property type="component" value="Chromosome"/>
</dbReference>
<evidence type="ECO:0000256" key="2">
    <source>
        <dbReference type="ARBA" id="ARBA00023125"/>
    </source>
</evidence>
<keyword evidence="1" id="KW-0805">Transcription regulation</keyword>
<name>A0AAF0Z0E6_9MICO</name>
<dbReference type="InterPro" id="IPR009057">
    <property type="entry name" value="Homeodomain-like_sf"/>
</dbReference>
<evidence type="ECO:0000313" key="7">
    <source>
        <dbReference type="Proteomes" id="UP001304340"/>
    </source>
</evidence>
<keyword evidence="3" id="KW-0804">Transcription</keyword>
<evidence type="ECO:0000256" key="3">
    <source>
        <dbReference type="ARBA" id="ARBA00023163"/>
    </source>
</evidence>
<dbReference type="PANTHER" id="PTHR47506:SF1">
    <property type="entry name" value="HTH-TYPE TRANSCRIPTIONAL REGULATOR YJDC"/>
    <property type="match status" value="1"/>
</dbReference>
<evidence type="ECO:0000259" key="5">
    <source>
        <dbReference type="PROSITE" id="PS50977"/>
    </source>
</evidence>
<dbReference type="Gene3D" id="1.10.357.10">
    <property type="entry name" value="Tetracycline Repressor, domain 2"/>
    <property type="match status" value="1"/>
</dbReference>
<dbReference type="RefSeq" id="WP_319154616.1">
    <property type="nucleotide sequence ID" value="NZ_CP138359.1"/>
</dbReference>
<protein>
    <submittedName>
        <fullName evidence="6">TetR/AcrR family transcriptional regulator</fullName>
    </submittedName>
</protein>
<dbReference type="AlphaFoldDB" id="A0AAF0Z0E6"/>
<dbReference type="KEGG" id="sbil:SANBI_001999"/>
<dbReference type="GO" id="GO:0003677">
    <property type="term" value="F:DNA binding"/>
    <property type="evidence" value="ECO:0007669"/>
    <property type="project" value="UniProtKB-UniRule"/>
</dbReference>